<evidence type="ECO:0000313" key="11">
    <source>
        <dbReference type="EMBL" id="GLR63918.1"/>
    </source>
</evidence>
<dbReference type="PANTHER" id="PTHR38786:SF1">
    <property type="entry name" value="FLAGELLAR FLIJ PROTEIN"/>
    <property type="match status" value="1"/>
</dbReference>
<dbReference type="InterPro" id="IPR052570">
    <property type="entry name" value="FliJ"/>
</dbReference>
<sequence>MSREKRLQPVLKLAQGKVDEAARALGYLNSKIAAEQATHGQLKNYETEYLQLMRGGDEPGRKMDVQAVMRYQLFVQRLEAAQIQQNEQIKLLEEQKAQVTEHWIKTQARAKAIGSVMEAARQEEAVIANRQEQKLFDEFNSLSASRRN</sequence>
<dbReference type="InterPro" id="IPR018006">
    <property type="entry name" value="Flag_FliJ_proteobac"/>
</dbReference>
<evidence type="ECO:0000313" key="12">
    <source>
        <dbReference type="Proteomes" id="UP001156682"/>
    </source>
</evidence>
<dbReference type="PANTHER" id="PTHR38786">
    <property type="entry name" value="FLAGELLAR FLIJ PROTEIN"/>
    <property type="match status" value="1"/>
</dbReference>
<dbReference type="EMBL" id="BSOR01000020">
    <property type="protein sequence ID" value="GLR63918.1"/>
    <property type="molecule type" value="Genomic_DNA"/>
</dbReference>
<keyword evidence="10" id="KW-1006">Bacterial flagellum protein export</keyword>
<keyword evidence="7" id="KW-1005">Bacterial flagellum biogenesis</keyword>
<keyword evidence="8" id="KW-0653">Protein transport</keyword>
<dbReference type="RefSeq" id="WP_027850734.1">
    <property type="nucleotide sequence ID" value="NZ_BSOR01000020.1"/>
</dbReference>
<evidence type="ECO:0000256" key="1">
    <source>
        <dbReference type="ARBA" id="ARBA00004413"/>
    </source>
</evidence>
<keyword evidence="6" id="KW-0145">Chemotaxis</keyword>
<evidence type="ECO:0000256" key="5">
    <source>
        <dbReference type="ARBA" id="ARBA00022475"/>
    </source>
</evidence>
<evidence type="ECO:0000256" key="7">
    <source>
        <dbReference type="ARBA" id="ARBA00022795"/>
    </source>
</evidence>
<evidence type="ECO:0000256" key="8">
    <source>
        <dbReference type="ARBA" id="ARBA00022927"/>
    </source>
</evidence>
<dbReference type="PRINTS" id="PR01004">
    <property type="entry name" value="FLGFLIJ"/>
</dbReference>
<accession>A0ABQ6A0Z1</accession>
<keyword evidence="12" id="KW-1185">Reference proteome</keyword>
<comment type="similarity">
    <text evidence="2">Belongs to the FliJ family.</text>
</comment>
<keyword evidence="9" id="KW-0472">Membrane</keyword>
<dbReference type="Proteomes" id="UP001156682">
    <property type="component" value="Unassembled WGS sequence"/>
</dbReference>
<proteinExistence type="inferred from homology"/>
<comment type="subcellular location">
    <subcellularLocation>
        <location evidence="1">Cell membrane</location>
        <topology evidence="1">Peripheral membrane protein</topology>
        <orientation evidence="1">Cytoplasmic side</orientation>
    </subcellularLocation>
</comment>
<evidence type="ECO:0000256" key="10">
    <source>
        <dbReference type="ARBA" id="ARBA00023225"/>
    </source>
</evidence>
<name>A0ABQ6A0Z1_9GAMM</name>
<keyword evidence="5" id="KW-1003">Cell membrane</keyword>
<dbReference type="InterPro" id="IPR053716">
    <property type="entry name" value="Flag_assembly_chemotaxis_eff"/>
</dbReference>
<evidence type="ECO:0000256" key="2">
    <source>
        <dbReference type="ARBA" id="ARBA00010004"/>
    </source>
</evidence>
<dbReference type="Gene3D" id="1.10.287.1700">
    <property type="match status" value="1"/>
</dbReference>
<evidence type="ECO:0000256" key="6">
    <source>
        <dbReference type="ARBA" id="ARBA00022500"/>
    </source>
</evidence>
<evidence type="ECO:0000256" key="3">
    <source>
        <dbReference type="ARBA" id="ARBA00020392"/>
    </source>
</evidence>
<keyword evidence="4" id="KW-0813">Transport</keyword>
<gene>
    <name evidence="11" type="ORF">GCM10007878_13550</name>
</gene>
<dbReference type="InterPro" id="IPR012823">
    <property type="entry name" value="Flagell_FliJ"/>
</dbReference>
<comment type="caution">
    <text evidence="11">The sequence shown here is derived from an EMBL/GenBank/DDBJ whole genome shotgun (WGS) entry which is preliminary data.</text>
</comment>
<dbReference type="Pfam" id="PF02050">
    <property type="entry name" value="FliJ"/>
    <property type="match status" value="1"/>
</dbReference>
<protein>
    <recommendedName>
        <fullName evidence="3">Flagellar FliJ protein</fullName>
    </recommendedName>
</protein>
<organism evidence="11 12">
    <name type="scientific">Marinospirillum insulare</name>
    <dbReference type="NCBI Taxonomy" id="217169"/>
    <lineage>
        <taxon>Bacteria</taxon>
        <taxon>Pseudomonadati</taxon>
        <taxon>Pseudomonadota</taxon>
        <taxon>Gammaproteobacteria</taxon>
        <taxon>Oceanospirillales</taxon>
        <taxon>Oceanospirillaceae</taxon>
        <taxon>Marinospirillum</taxon>
    </lineage>
</organism>
<reference evidence="12" key="1">
    <citation type="journal article" date="2019" name="Int. J. Syst. Evol. Microbiol.">
        <title>The Global Catalogue of Microorganisms (GCM) 10K type strain sequencing project: providing services to taxonomists for standard genome sequencing and annotation.</title>
        <authorList>
            <consortium name="The Broad Institute Genomics Platform"/>
            <consortium name="The Broad Institute Genome Sequencing Center for Infectious Disease"/>
            <person name="Wu L."/>
            <person name="Ma J."/>
        </authorList>
    </citation>
    <scope>NUCLEOTIDE SEQUENCE [LARGE SCALE GENOMIC DNA]</scope>
    <source>
        <strain evidence="12">NBRC 100033</strain>
    </source>
</reference>
<dbReference type="NCBIfam" id="TIGR02473">
    <property type="entry name" value="flagell_FliJ"/>
    <property type="match status" value="1"/>
</dbReference>
<evidence type="ECO:0000256" key="9">
    <source>
        <dbReference type="ARBA" id="ARBA00023136"/>
    </source>
</evidence>
<evidence type="ECO:0000256" key="4">
    <source>
        <dbReference type="ARBA" id="ARBA00022448"/>
    </source>
</evidence>